<name>A0A1V9XQA6_9ACAR</name>
<dbReference type="Pfam" id="PF00566">
    <property type="entry name" value="RabGAP-TBC"/>
    <property type="match status" value="1"/>
</dbReference>
<evidence type="ECO:0000256" key="2">
    <source>
        <dbReference type="SAM" id="MobiDB-lite"/>
    </source>
</evidence>
<feature type="region of interest" description="Disordered" evidence="2">
    <location>
        <begin position="1"/>
        <end position="28"/>
    </location>
</feature>
<evidence type="ECO:0000313" key="4">
    <source>
        <dbReference type="EMBL" id="OQR75641.1"/>
    </source>
</evidence>
<dbReference type="GO" id="GO:0005096">
    <property type="term" value="F:GTPase activator activity"/>
    <property type="evidence" value="ECO:0007669"/>
    <property type="project" value="UniProtKB-KW"/>
</dbReference>
<dbReference type="SMART" id="SM00164">
    <property type="entry name" value="TBC"/>
    <property type="match status" value="1"/>
</dbReference>
<dbReference type="PANTHER" id="PTHR20913:SF7">
    <property type="entry name" value="RE60063P"/>
    <property type="match status" value="1"/>
</dbReference>
<evidence type="ECO:0000256" key="1">
    <source>
        <dbReference type="ARBA" id="ARBA00022468"/>
    </source>
</evidence>
<keyword evidence="5" id="KW-1185">Reference proteome</keyword>
<evidence type="ECO:0000313" key="5">
    <source>
        <dbReference type="Proteomes" id="UP000192247"/>
    </source>
</evidence>
<accession>A0A1V9XQA6</accession>
<dbReference type="EMBL" id="MNPL01006049">
    <property type="protein sequence ID" value="OQR75641.1"/>
    <property type="molecule type" value="Genomic_DNA"/>
</dbReference>
<dbReference type="InParanoid" id="A0A1V9XQA6"/>
<dbReference type="PROSITE" id="PS50086">
    <property type="entry name" value="TBC_RABGAP"/>
    <property type="match status" value="1"/>
</dbReference>
<protein>
    <submittedName>
        <fullName evidence="4">TBC1 domain family member 20-like</fullName>
    </submittedName>
</protein>
<feature type="domain" description="Rab-GAP TBC" evidence="3">
    <location>
        <begin position="59"/>
        <end position="247"/>
    </location>
</feature>
<evidence type="ECO:0000259" key="3">
    <source>
        <dbReference type="PROSITE" id="PS50086"/>
    </source>
</evidence>
<dbReference type="OrthoDB" id="206700at2759"/>
<dbReference type="InterPro" id="IPR045913">
    <property type="entry name" value="TBC20/Gyp8-like"/>
</dbReference>
<dbReference type="InterPro" id="IPR035969">
    <property type="entry name" value="Rab-GAP_TBC_sf"/>
</dbReference>
<dbReference type="FunCoup" id="A0A1V9XQA6">
    <property type="interactions" value="1410"/>
</dbReference>
<dbReference type="InterPro" id="IPR000195">
    <property type="entry name" value="Rab-GAP-TBC_dom"/>
</dbReference>
<dbReference type="GO" id="GO:0006888">
    <property type="term" value="P:endoplasmic reticulum to Golgi vesicle-mediated transport"/>
    <property type="evidence" value="ECO:0007669"/>
    <property type="project" value="TreeGrafter"/>
</dbReference>
<dbReference type="Gene3D" id="1.10.8.1310">
    <property type="match status" value="1"/>
</dbReference>
<dbReference type="GO" id="GO:0005789">
    <property type="term" value="C:endoplasmic reticulum membrane"/>
    <property type="evidence" value="ECO:0007669"/>
    <property type="project" value="TreeGrafter"/>
</dbReference>
<sequence>MTRNASGELWNDASGEDLKSRSSFSDSPPLSPKYVKIINAIATLDEEELKFLARDKGGLLDDELRKKAWPILLRINMETPLRKFTDDELKKHDSFQQVGLDVDRLSKRFPHSITFGKRVHLQQRLKMVILRVLSENPHLHYYQGYHDVGLTILLVFDNDEDLAVRILNTISNTKLFRFMGRNMDKVAGELDTVFKLIGLKDATLEKFLKKSECGVMFCLSWVITWFAHDIENYSSVVRLFDFFIADFECEAPIHFATSLVLLHSRTLQLEECSMANMHSCLSKLPTHIDNKSSELEDCVELAHKLFLQYPRAYLEALECAQKLRAERMRKLRENLWQIKDKVYRFLWSKRTAGLMIFAIAIAYQTYRRNNIPVIER</sequence>
<reference evidence="4 5" key="1">
    <citation type="journal article" date="2017" name="Gigascience">
        <title>Draft genome of the honey bee ectoparasitic mite, Tropilaelaps mercedesae, is shaped by the parasitic life history.</title>
        <authorList>
            <person name="Dong X."/>
            <person name="Armstrong S.D."/>
            <person name="Xia D."/>
            <person name="Makepeace B.L."/>
            <person name="Darby A.C."/>
            <person name="Kadowaki T."/>
        </authorList>
    </citation>
    <scope>NUCLEOTIDE SEQUENCE [LARGE SCALE GENOMIC DNA]</scope>
    <source>
        <strain evidence="4">Wuxi-XJTLU</strain>
    </source>
</reference>
<dbReference type="PANTHER" id="PTHR20913">
    <property type="entry name" value="TBC1 DOMAIN FAMILY MEMBER 20/GTPASE"/>
    <property type="match status" value="1"/>
</dbReference>
<gene>
    <name evidence="4" type="ORF">BIW11_08285</name>
</gene>
<dbReference type="AlphaFoldDB" id="A0A1V9XQA6"/>
<proteinExistence type="predicted"/>
<keyword evidence="1" id="KW-0343">GTPase activation</keyword>
<dbReference type="Gene3D" id="1.10.472.80">
    <property type="entry name" value="Ypt/Rab-GAP domain of gyp1p, domain 3"/>
    <property type="match status" value="1"/>
</dbReference>
<dbReference type="STRING" id="418985.A0A1V9XQA6"/>
<dbReference type="SUPFAM" id="SSF47923">
    <property type="entry name" value="Ypt/Rab-GAP domain of gyp1p"/>
    <property type="match status" value="2"/>
</dbReference>
<dbReference type="Proteomes" id="UP000192247">
    <property type="component" value="Unassembled WGS sequence"/>
</dbReference>
<comment type="caution">
    <text evidence="4">The sequence shown here is derived from an EMBL/GenBank/DDBJ whole genome shotgun (WGS) entry which is preliminary data.</text>
</comment>
<organism evidence="4 5">
    <name type="scientific">Tropilaelaps mercedesae</name>
    <dbReference type="NCBI Taxonomy" id="418985"/>
    <lineage>
        <taxon>Eukaryota</taxon>
        <taxon>Metazoa</taxon>
        <taxon>Ecdysozoa</taxon>
        <taxon>Arthropoda</taxon>
        <taxon>Chelicerata</taxon>
        <taxon>Arachnida</taxon>
        <taxon>Acari</taxon>
        <taxon>Parasitiformes</taxon>
        <taxon>Mesostigmata</taxon>
        <taxon>Gamasina</taxon>
        <taxon>Dermanyssoidea</taxon>
        <taxon>Laelapidae</taxon>
        <taxon>Tropilaelaps</taxon>
    </lineage>
</organism>